<gene>
    <name evidence="2" type="ORF">HRJ53_05205</name>
</gene>
<evidence type="ECO:0000256" key="1">
    <source>
        <dbReference type="SAM" id="MobiDB-lite"/>
    </source>
</evidence>
<protein>
    <submittedName>
        <fullName evidence="2">Uncharacterized protein</fullName>
    </submittedName>
</protein>
<keyword evidence="3" id="KW-1185">Reference proteome</keyword>
<proteinExistence type="predicted"/>
<organism evidence="2 3">
    <name type="scientific">Candidatus Acidiferrum panamense</name>
    <dbReference type="NCBI Taxonomy" id="2741543"/>
    <lineage>
        <taxon>Bacteria</taxon>
        <taxon>Pseudomonadati</taxon>
        <taxon>Acidobacteriota</taxon>
        <taxon>Terriglobia</taxon>
        <taxon>Candidatus Acidiferrales</taxon>
        <taxon>Candidatus Acidiferrum</taxon>
    </lineage>
</organism>
<sequence>MNRLAEGSFRMLVAALFFSFAVSRGDAQVEGQTPRTPPPAGATAQQSADKDKDKDK</sequence>
<dbReference type="AlphaFoldDB" id="A0A7V8SVZ3"/>
<feature type="non-terminal residue" evidence="2">
    <location>
        <position position="56"/>
    </location>
</feature>
<accession>A0A7V8SVZ3</accession>
<evidence type="ECO:0000313" key="3">
    <source>
        <dbReference type="Proteomes" id="UP000567293"/>
    </source>
</evidence>
<reference evidence="2" key="1">
    <citation type="submission" date="2020-06" db="EMBL/GenBank/DDBJ databases">
        <title>Legume-microbial interactions unlock mineral nutrients during tropical forest succession.</title>
        <authorList>
            <person name="Epihov D.Z."/>
        </authorList>
    </citation>
    <scope>NUCLEOTIDE SEQUENCE [LARGE SCALE GENOMIC DNA]</scope>
    <source>
        <strain evidence="2">Pan2503</strain>
    </source>
</reference>
<dbReference type="EMBL" id="JACDQQ010000503">
    <property type="protein sequence ID" value="MBA0084374.1"/>
    <property type="molecule type" value="Genomic_DNA"/>
</dbReference>
<comment type="caution">
    <text evidence="2">The sequence shown here is derived from an EMBL/GenBank/DDBJ whole genome shotgun (WGS) entry which is preliminary data.</text>
</comment>
<name>A0A7V8SVZ3_9BACT</name>
<feature type="region of interest" description="Disordered" evidence="1">
    <location>
        <begin position="26"/>
        <end position="56"/>
    </location>
</feature>
<dbReference type="Proteomes" id="UP000567293">
    <property type="component" value="Unassembled WGS sequence"/>
</dbReference>
<evidence type="ECO:0000313" key="2">
    <source>
        <dbReference type="EMBL" id="MBA0084374.1"/>
    </source>
</evidence>